<gene>
    <name evidence="3" type="ORF">R5R35_005038</name>
</gene>
<name>A0AAN9W424_9ORTH</name>
<feature type="transmembrane region" description="Helical" evidence="1">
    <location>
        <begin position="53"/>
        <end position="72"/>
    </location>
</feature>
<evidence type="ECO:0008006" key="5">
    <source>
        <dbReference type="Google" id="ProtNLM"/>
    </source>
</evidence>
<dbReference type="AlphaFoldDB" id="A0AAN9W424"/>
<keyword evidence="1" id="KW-0812">Transmembrane</keyword>
<keyword evidence="1" id="KW-0472">Membrane</keyword>
<evidence type="ECO:0000256" key="2">
    <source>
        <dbReference type="SAM" id="SignalP"/>
    </source>
</evidence>
<reference evidence="3 4" key="1">
    <citation type="submission" date="2024-03" db="EMBL/GenBank/DDBJ databases">
        <title>The genome assembly and annotation of the cricket Gryllus longicercus Weissman &amp; Gray.</title>
        <authorList>
            <person name="Szrajer S."/>
            <person name="Gray D."/>
            <person name="Ylla G."/>
        </authorList>
    </citation>
    <scope>NUCLEOTIDE SEQUENCE [LARGE SCALE GENOMIC DNA]</scope>
    <source>
        <strain evidence="3">DAG 2021-001</strain>
        <tissue evidence="3">Whole body minus gut</tissue>
    </source>
</reference>
<keyword evidence="2" id="KW-0732">Signal</keyword>
<keyword evidence="1" id="KW-1133">Transmembrane helix</keyword>
<dbReference type="Proteomes" id="UP001378592">
    <property type="component" value="Unassembled WGS sequence"/>
</dbReference>
<proteinExistence type="predicted"/>
<accession>A0AAN9W424</accession>
<evidence type="ECO:0000313" key="4">
    <source>
        <dbReference type="Proteomes" id="UP001378592"/>
    </source>
</evidence>
<dbReference type="EMBL" id="JAZDUA010000095">
    <property type="protein sequence ID" value="KAK7868413.1"/>
    <property type="molecule type" value="Genomic_DNA"/>
</dbReference>
<keyword evidence="4" id="KW-1185">Reference proteome</keyword>
<evidence type="ECO:0000313" key="3">
    <source>
        <dbReference type="EMBL" id="KAK7868413.1"/>
    </source>
</evidence>
<sequence length="96" mass="10071">MWLLLLGAAVAYALAWRVVAGESLAASAAAALCAFSSCGGAPQDRVRATPQRLQLAAALLASAVVVVAYQAGLFHLTSNPQHEDEIETYDQMAKKI</sequence>
<organism evidence="3 4">
    <name type="scientific">Gryllus longicercus</name>
    <dbReference type="NCBI Taxonomy" id="2509291"/>
    <lineage>
        <taxon>Eukaryota</taxon>
        <taxon>Metazoa</taxon>
        <taxon>Ecdysozoa</taxon>
        <taxon>Arthropoda</taxon>
        <taxon>Hexapoda</taxon>
        <taxon>Insecta</taxon>
        <taxon>Pterygota</taxon>
        <taxon>Neoptera</taxon>
        <taxon>Polyneoptera</taxon>
        <taxon>Orthoptera</taxon>
        <taxon>Ensifera</taxon>
        <taxon>Gryllidea</taxon>
        <taxon>Grylloidea</taxon>
        <taxon>Gryllidae</taxon>
        <taxon>Gryllinae</taxon>
        <taxon>Gryllus</taxon>
    </lineage>
</organism>
<evidence type="ECO:0000256" key="1">
    <source>
        <dbReference type="SAM" id="Phobius"/>
    </source>
</evidence>
<feature type="chain" id="PRO_5042868462" description="Accessory gland protein" evidence="2">
    <location>
        <begin position="16"/>
        <end position="96"/>
    </location>
</feature>
<feature type="signal peptide" evidence="2">
    <location>
        <begin position="1"/>
        <end position="15"/>
    </location>
</feature>
<comment type="caution">
    <text evidence="3">The sequence shown here is derived from an EMBL/GenBank/DDBJ whole genome shotgun (WGS) entry which is preliminary data.</text>
</comment>
<protein>
    <recommendedName>
        <fullName evidence="5">Accessory gland protein</fullName>
    </recommendedName>
</protein>